<dbReference type="Proteomes" id="UP000017142">
    <property type="component" value="Unassembled WGS sequence"/>
</dbReference>
<sequence>MRTAAHITELPVAGRTGGCYSARADTAGTEACHRSRRLPASVDGEKTTPAVNIVPGYSVG</sequence>
<proteinExistence type="predicted"/>
<evidence type="ECO:0000313" key="2">
    <source>
        <dbReference type="Proteomes" id="UP000017142"/>
    </source>
</evidence>
<dbReference type="AlphaFoldDB" id="A0AAV3KEM3"/>
<dbReference type="EMBL" id="AMWE01000001">
    <property type="protein sequence ID" value="ERO59268.1"/>
    <property type="molecule type" value="Genomic_DNA"/>
</dbReference>
<accession>A0AAV3KEM3</accession>
<name>A0AAV3KEM3_9GAMM</name>
<gene>
    <name evidence="1" type="ORF">A544_0235</name>
</gene>
<organism evidence="1 2">
    <name type="scientific">Dickeya solani D s0432-1</name>
    <dbReference type="NCBI Taxonomy" id="1231725"/>
    <lineage>
        <taxon>Bacteria</taxon>
        <taxon>Pseudomonadati</taxon>
        <taxon>Pseudomonadota</taxon>
        <taxon>Gammaproteobacteria</taxon>
        <taxon>Enterobacterales</taxon>
        <taxon>Pectobacteriaceae</taxon>
        <taxon>Dickeya</taxon>
    </lineage>
</organism>
<evidence type="ECO:0000313" key="1">
    <source>
        <dbReference type="EMBL" id="ERO59268.1"/>
    </source>
</evidence>
<reference evidence="2" key="1">
    <citation type="journal article" date="2013" name="Diversity">
        <title>Genome Sequence of Dickeya solani, a New soft Rot Pathogen of Potato, Suggests its Emergence May Be Related to a Novel Combination of Non-Ribosomal Peptide/Polyketide Synthetase Clusters.</title>
        <authorList>
            <person name="Garlant L."/>
            <person name="Koskinen P."/>
            <person name="Rouhiainen L."/>
            <person name="Laine P."/>
            <person name="Paulin L."/>
            <person name="Auvinen P."/>
            <person name="Holm L."/>
            <person name="Pirhonen M."/>
        </authorList>
    </citation>
    <scope>NUCLEOTIDE SEQUENCE [LARGE SCALE GENOMIC DNA]</scope>
    <source>
        <strain evidence="2">D s0432-1</strain>
    </source>
</reference>
<comment type="caution">
    <text evidence="1">The sequence shown here is derived from an EMBL/GenBank/DDBJ whole genome shotgun (WGS) entry which is preliminary data.</text>
</comment>
<protein>
    <submittedName>
        <fullName evidence="1">Uncharacterized protein</fullName>
    </submittedName>
</protein>